<dbReference type="AlphaFoldDB" id="A0A917D4H8"/>
<protein>
    <submittedName>
        <fullName evidence="1">Uncharacterized protein</fullName>
    </submittedName>
</protein>
<name>A0A917D4H8_9BACL</name>
<gene>
    <name evidence="1" type="ORF">GCM10010916_28460</name>
</gene>
<reference evidence="1" key="2">
    <citation type="submission" date="2020-09" db="EMBL/GenBank/DDBJ databases">
        <authorList>
            <person name="Sun Q."/>
            <person name="Zhou Y."/>
        </authorList>
    </citation>
    <scope>NUCLEOTIDE SEQUENCE</scope>
    <source>
        <strain evidence="1">CGMCC 1.12987</strain>
    </source>
</reference>
<dbReference type="EMBL" id="BMGR01000009">
    <property type="protein sequence ID" value="GGG09892.1"/>
    <property type="molecule type" value="Genomic_DNA"/>
</dbReference>
<proteinExistence type="predicted"/>
<evidence type="ECO:0000313" key="2">
    <source>
        <dbReference type="Proteomes" id="UP000644756"/>
    </source>
</evidence>
<evidence type="ECO:0000313" key="1">
    <source>
        <dbReference type="EMBL" id="GGG09892.1"/>
    </source>
</evidence>
<comment type="caution">
    <text evidence="1">The sequence shown here is derived from an EMBL/GenBank/DDBJ whole genome shotgun (WGS) entry which is preliminary data.</text>
</comment>
<accession>A0A917D4H8</accession>
<sequence>MKTTVNRMAFYTEKLVQYTAMQPSKIRPRSSRYRFSRLMEYKSALVRQIEAERNQQTC</sequence>
<keyword evidence="2" id="KW-1185">Reference proteome</keyword>
<organism evidence="1 2">
    <name type="scientific">Paenibacillus abyssi</name>
    <dbReference type="NCBI Taxonomy" id="1340531"/>
    <lineage>
        <taxon>Bacteria</taxon>
        <taxon>Bacillati</taxon>
        <taxon>Bacillota</taxon>
        <taxon>Bacilli</taxon>
        <taxon>Bacillales</taxon>
        <taxon>Paenibacillaceae</taxon>
        <taxon>Paenibacillus</taxon>
    </lineage>
</organism>
<dbReference type="Proteomes" id="UP000644756">
    <property type="component" value="Unassembled WGS sequence"/>
</dbReference>
<reference evidence="1" key="1">
    <citation type="journal article" date="2014" name="Int. J. Syst. Evol. Microbiol.">
        <title>Complete genome sequence of Corynebacterium casei LMG S-19264T (=DSM 44701T), isolated from a smear-ripened cheese.</title>
        <authorList>
            <consortium name="US DOE Joint Genome Institute (JGI-PGF)"/>
            <person name="Walter F."/>
            <person name="Albersmeier A."/>
            <person name="Kalinowski J."/>
            <person name="Ruckert C."/>
        </authorList>
    </citation>
    <scope>NUCLEOTIDE SEQUENCE</scope>
    <source>
        <strain evidence="1">CGMCC 1.12987</strain>
    </source>
</reference>